<sequence>MTYKIALLDDEIDFLKKLSSCFQDYPQIETDYFIDPNELIKQIRKYDCVYVDYEMDQMTAFDFFEQTKQMKYLKIIITKYDHVVYKSFDYNIFDFVRKNNLKEDMSNKVGRLLKRLEEDHRCLIVSSFNQILTLPYETIQYIHTEKNYVIIHSNKEYKVRSTFKDIEKKIKNNTFITISYGILVNMHYIKHINLKEMYIILADNTQLSLSYKYKTKVKNAYQEYKIQ</sequence>
<dbReference type="InterPro" id="IPR001789">
    <property type="entry name" value="Sig_transdc_resp-reg_receiver"/>
</dbReference>
<dbReference type="GO" id="GO:0000156">
    <property type="term" value="F:phosphorelay response regulator activity"/>
    <property type="evidence" value="ECO:0007669"/>
    <property type="project" value="InterPro"/>
</dbReference>
<dbReference type="Gene3D" id="3.40.50.2300">
    <property type="match status" value="1"/>
</dbReference>
<dbReference type="InterPro" id="IPR007492">
    <property type="entry name" value="LytTR_DNA-bd_dom"/>
</dbReference>
<evidence type="ECO:0000259" key="3">
    <source>
        <dbReference type="PROSITE" id="PS50930"/>
    </source>
</evidence>
<protein>
    <submittedName>
        <fullName evidence="4">LytTR family transcriptional regulator DNA-binding domain-containing protein</fullName>
    </submittedName>
</protein>
<feature type="modified residue" description="4-aspartylphosphate" evidence="1">
    <location>
        <position position="52"/>
    </location>
</feature>
<dbReference type="EMBL" id="JAJDKZ010000011">
    <property type="protein sequence ID" value="MCB8610007.1"/>
    <property type="molecule type" value="Genomic_DNA"/>
</dbReference>
<feature type="domain" description="HTH LytTR-type" evidence="3">
    <location>
        <begin position="123"/>
        <end position="223"/>
    </location>
</feature>
<dbReference type="EMBL" id="PYLP01000003">
    <property type="protein sequence ID" value="PST41407.1"/>
    <property type="molecule type" value="Genomic_DNA"/>
</dbReference>
<dbReference type="SMART" id="SM00850">
    <property type="entry name" value="LytTR"/>
    <property type="match status" value="1"/>
</dbReference>
<dbReference type="InterPro" id="IPR046947">
    <property type="entry name" value="LytR-like"/>
</dbReference>
<dbReference type="Pfam" id="PF04397">
    <property type="entry name" value="LytTR"/>
    <property type="match status" value="1"/>
</dbReference>
<feature type="domain" description="Response regulatory" evidence="2">
    <location>
        <begin position="4"/>
        <end position="113"/>
    </location>
</feature>
<reference evidence="5" key="2">
    <citation type="journal article" date="2019" name="Int. J. Syst. Evol. Microbiol.">
        <title>Faecalibacillus intestinalis gen. nov., sp. nov. and Faecalibacillus faecis sp. nov., isolated from human faeces.</title>
        <authorList>
            <person name="Seo B."/>
            <person name="Jeon K."/>
            <person name="Baek I."/>
            <person name="Lee Y.M."/>
            <person name="Baek K."/>
            <person name="Ko G."/>
        </authorList>
    </citation>
    <scope>NUCLEOTIDE SEQUENCE</scope>
    <source>
        <strain evidence="5">SNUG30370</strain>
    </source>
</reference>
<keyword evidence="1" id="KW-0597">Phosphoprotein</keyword>
<keyword evidence="6" id="KW-1185">Reference proteome</keyword>
<evidence type="ECO:0000313" key="6">
    <source>
        <dbReference type="Proteomes" id="UP000241201"/>
    </source>
</evidence>
<reference evidence="4" key="3">
    <citation type="submission" date="2021-10" db="EMBL/GenBank/DDBJ databases">
        <title>Collection of gut derived symbiotic bacterial strains cultured from healthy donors.</title>
        <authorList>
            <person name="Lin H."/>
            <person name="Littmann E."/>
            <person name="Kohout C."/>
            <person name="Pamer E.G."/>
        </authorList>
    </citation>
    <scope>NUCLEOTIDE SEQUENCE</scope>
    <source>
        <strain evidence="4">DFI.4.48</strain>
    </source>
</reference>
<name>A0A2T3G1L6_9FIRM</name>
<dbReference type="PANTHER" id="PTHR37299">
    <property type="entry name" value="TRANSCRIPTIONAL REGULATOR-RELATED"/>
    <property type="match status" value="1"/>
</dbReference>
<dbReference type="GeneID" id="77470362"/>
<accession>A0A2T3G1L6</accession>
<reference evidence="6" key="1">
    <citation type="submission" date="2018-03" db="EMBL/GenBank/DDBJ databases">
        <title>Lachnoclostridium SNUG30370 gen.nov., sp.nov., isolated from human faeces.</title>
        <authorList>
            <person name="Seo B."/>
            <person name="Jeon K."/>
            <person name="Ko G."/>
        </authorList>
    </citation>
    <scope>NUCLEOTIDE SEQUENCE [LARGE SCALE GENOMIC DNA]</scope>
    <source>
        <strain evidence="6">SNUG30370</strain>
    </source>
</reference>
<evidence type="ECO:0000313" key="5">
    <source>
        <dbReference type="EMBL" id="PST41407.1"/>
    </source>
</evidence>
<dbReference type="PANTHER" id="PTHR37299:SF1">
    <property type="entry name" value="STAGE 0 SPORULATION PROTEIN A HOMOLOG"/>
    <property type="match status" value="1"/>
</dbReference>
<dbReference type="PROSITE" id="PS50110">
    <property type="entry name" value="RESPONSE_REGULATORY"/>
    <property type="match status" value="1"/>
</dbReference>
<evidence type="ECO:0000259" key="2">
    <source>
        <dbReference type="PROSITE" id="PS50110"/>
    </source>
</evidence>
<proteinExistence type="predicted"/>
<dbReference type="SUPFAM" id="SSF52172">
    <property type="entry name" value="CheY-like"/>
    <property type="match status" value="1"/>
</dbReference>
<evidence type="ECO:0000313" key="4">
    <source>
        <dbReference type="EMBL" id="MCB8610007.1"/>
    </source>
</evidence>
<dbReference type="InterPro" id="IPR011006">
    <property type="entry name" value="CheY-like_superfamily"/>
</dbReference>
<dbReference type="AlphaFoldDB" id="A0A2T3G1L6"/>
<dbReference type="GO" id="GO:0003677">
    <property type="term" value="F:DNA binding"/>
    <property type="evidence" value="ECO:0007669"/>
    <property type="project" value="UniProtKB-KW"/>
</dbReference>
<organism evidence="5 6">
    <name type="scientific">Faecalibacillus faecis</name>
    <dbReference type="NCBI Taxonomy" id="1982628"/>
    <lineage>
        <taxon>Bacteria</taxon>
        <taxon>Bacillati</taxon>
        <taxon>Bacillota</taxon>
        <taxon>Erysipelotrichia</taxon>
        <taxon>Erysipelotrichales</taxon>
        <taxon>Coprobacillaceae</taxon>
        <taxon>Faecalibacillus</taxon>
    </lineage>
</organism>
<dbReference type="Gene3D" id="2.40.50.1020">
    <property type="entry name" value="LytTr DNA-binding domain"/>
    <property type="match status" value="1"/>
</dbReference>
<dbReference type="Proteomes" id="UP000241201">
    <property type="component" value="Unassembled WGS sequence"/>
</dbReference>
<keyword evidence="4" id="KW-0238">DNA-binding</keyword>
<dbReference type="PROSITE" id="PS50930">
    <property type="entry name" value="HTH_LYTTR"/>
    <property type="match status" value="1"/>
</dbReference>
<dbReference type="Proteomes" id="UP001198439">
    <property type="component" value="Unassembled WGS sequence"/>
</dbReference>
<evidence type="ECO:0000256" key="1">
    <source>
        <dbReference type="PROSITE-ProRule" id="PRU00169"/>
    </source>
</evidence>
<gene>
    <name evidence="5" type="ORF">C7U55_04515</name>
    <name evidence="4" type="ORF">LJD69_05310</name>
</gene>
<comment type="caution">
    <text evidence="5">The sequence shown here is derived from an EMBL/GenBank/DDBJ whole genome shotgun (WGS) entry which is preliminary data.</text>
</comment>
<dbReference type="RefSeq" id="WP_106987526.1">
    <property type="nucleotide sequence ID" value="NZ_DAWBWI010000171.1"/>
</dbReference>